<feature type="transmembrane region" description="Helical" evidence="7">
    <location>
        <begin position="12"/>
        <end position="33"/>
    </location>
</feature>
<protein>
    <recommendedName>
        <fullName evidence="10">Polysulfide reductase</fullName>
    </recommendedName>
</protein>
<dbReference type="EMBL" id="CR555306">
    <property type="protein sequence ID" value="CAI06656.1"/>
    <property type="molecule type" value="Genomic_DNA"/>
</dbReference>
<dbReference type="Pfam" id="PF03916">
    <property type="entry name" value="NrfD"/>
    <property type="match status" value="1"/>
</dbReference>
<evidence type="ECO:0000313" key="8">
    <source>
        <dbReference type="EMBL" id="CAI06656.1"/>
    </source>
</evidence>
<dbReference type="KEGG" id="eba:ebA1013"/>
<feature type="transmembrane region" description="Helical" evidence="7">
    <location>
        <begin position="88"/>
        <end position="109"/>
    </location>
</feature>
<evidence type="ECO:0000256" key="7">
    <source>
        <dbReference type="SAM" id="Phobius"/>
    </source>
</evidence>
<gene>
    <name evidence="8" type="ORF">ebA1013</name>
</gene>
<feature type="transmembrane region" description="Helical" evidence="7">
    <location>
        <begin position="121"/>
        <end position="143"/>
    </location>
</feature>
<evidence type="ECO:0000256" key="2">
    <source>
        <dbReference type="ARBA" id="ARBA00008929"/>
    </source>
</evidence>
<dbReference type="Proteomes" id="UP000006552">
    <property type="component" value="Chromosome"/>
</dbReference>
<dbReference type="PANTHER" id="PTHR34856">
    <property type="entry name" value="PROTEIN NRFD"/>
    <property type="match status" value="1"/>
</dbReference>
<keyword evidence="6 7" id="KW-0472">Membrane</keyword>
<keyword evidence="5 7" id="KW-1133">Transmembrane helix</keyword>
<comment type="similarity">
    <text evidence="2">Belongs to the NrfD family.</text>
</comment>
<evidence type="ECO:0000256" key="6">
    <source>
        <dbReference type="ARBA" id="ARBA00023136"/>
    </source>
</evidence>
<evidence type="ECO:0000256" key="1">
    <source>
        <dbReference type="ARBA" id="ARBA00004651"/>
    </source>
</evidence>
<dbReference type="eggNOG" id="COG3301">
    <property type="taxonomic scope" value="Bacteria"/>
</dbReference>
<evidence type="ECO:0008006" key="10">
    <source>
        <dbReference type="Google" id="ProtNLM"/>
    </source>
</evidence>
<evidence type="ECO:0000256" key="5">
    <source>
        <dbReference type="ARBA" id="ARBA00022989"/>
    </source>
</evidence>
<feature type="transmembrane region" description="Helical" evidence="7">
    <location>
        <begin position="197"/>
        <end position="221"/>
    </location>
</feature>
<dbReference type="InterPro" id="IPR005614">
    <property type="entry name" value="NrfD-like"/>
</dbReference>
<proteinExistence type="inferred from homology"/>
<evidence type="ECO:0000256" key="3">
    <source>
        <dbReference type="ARBA" id="ARBA00022475"/>
    </source>
</evidence>
<sequence length="312" mass="33348">MEAELTWGLPVIAYLFMAGAGAGAVVVSASVLLRGGGFGPSREAVARYGALIGPLPVILGTALIVFELGAPFRAFNLFKVINLSPMSIGSWLLGLFMVLSTLYAATFLTPERWRWARTAKIALAWICVPIGIGVAVYTGVMIGAMPSRPFWNSPIIAFLFLLSALSAGVAAIVLTMTLARRRSDDHEVERDFENTSYLLTASDAVLLAGELIIIFLFIMFAHLTIGSTKEAVKVILSGGPLATAFWGIVVALGIVLPLLVELKLVMPRLLYSQEFRSHRAFDVALPVAILVGGFSLRYIVVVAGQITGPVGL</sequence>
<dbReference type="HOGENOM" id="CLU_045348_1_2_4"/>
<dbReference type="OrthoDB" id="31166at2"/>
<comment type="subcellular location">
    <subcellularLocation>
        <location evidence="1">Cell membrane</location>
        <topology evidence="1">Multi-pass membrane protein</topology>
    </subcellularLocation>
</comment>
<keyword evidence="3" id="KW-1003">Cell membrane</keyword>
<feature type="transmembrane region" description="Helical" evidence="7">
    <location>
        <begin position="283"/>
        <end position="306"/>
    </location>
</feature>
<name>Q5P7Q5_AROAE</name>
<feature type="transmembrane region" description="Helical" evidence="7">
    <location>
        <begin position="155"/>
        <end position="176"/>
    </location>
</feature>
<dbReference type="PANTHER" id="PTHR34856:SF2">
    <property type="entry name" value="PROTEIN NRFD"/>
    <property type="match status" value="1"/>
</dbReference>
<keyword evidence="9" id="KW-1185">Reference proteome</keyword>
<reference evidence="8 9" key="1">
    <citation type="journal article" date="2005" name="Arch. Microbiol.">
        <title>The genome sequence of an anaerobic aromatic-degrading denitrifying bacterium, strain EbN1.</title>
        <authorList>
            <person name="Rabus R."/>
            <person name="Kube M."/>
            <person name="Heider J."/>
            <person name="Beck A."/>
            <person name="Heitmann K."/>
            <person name="Widdel F."/>
            <person name="Reinhardt R."/>
        </authorList>
    </citation>
    <scope>NUCLEOTIDE SEQUENCE [LARGE SCALE GENOMIC DNA]</scope>
    <source>
        <strain evidence="8 9">EbN1</strain>
    </source>
</reference>
<dbReference type="RefSeq" id="WP_011236386.1">
    <property type="nucleotide sequence ID" value="NC_006513.1"/>
</dbReference>
<evidence type="ECO:0000256" key="4">
    <source>
        <dbReference type="ARBA" id="ARBA00022692"/>
    </source>
</evidence>
<accession>Q5P7Q5</accession>
<feature type="transmembrane region" description="Helical" evidence="7">
    <location>
        <begin position="45"/>
        <end position="68"/>
    </location>
</feature>
<evidence type="ECO:0000313" key="9">
    <source>
        <dbReference type="Proteomes" id="UP000006552"/>
    </source>
</evidence>
<dbReference type="InterPro" id="IPR052049">
    <property type="entry name" value="Electron_transfer_protein"/>
</dbReference>
<dbReference type="GO" id="GO:0005886">
    <property type="term" value="C:plasma membrane"/>
    <property type="evidence" value="ECO:0007669"/>
    <property type="project" value="UniProtKB-SubCell"/>
</dbReference>
<keyword evidence="4 7" id="KW-0812">Transmembrane</keyword>
<organism evidence="8 9">
    <name type="scientific">Aromatoleum aromaticum (strain DSM 19018 / LMG 30748 / EbN1)</name>
    <name type="common">Azoarcus sp. (strain EbN1)</name>
    <dbReference type="NCBI Taxonomy" id="76114"/>
    <lineage>
        <taxon>Bacteria</taxon>
        <taxon>Pseudomonadati</taxon>
        <taxon>Pseudomonadota</taxon>
        <taxon>Betaproteobacteria</taxon>
        <taxon>Rhodocyclales</taxon>
        <taxon>Rhodocyclaceae</taxon>
        <taxon>Aromatoleum</taxon>
    </lineage>
</organism>
<feature type="transmembrane region" description="Helical" evidence="7">
    <location>
        <begin position="241"/>
        <end position="262"/>
    </location>
</feature>
<dbReference type="AlphaFoldDB" id="Q5P7Q5"/>
<dbReference type="STRING" id="76114.ebA1013"/>
<dbReference type="Gene3D" id="1.20.1630.10">
    <property type="entry name" value="Formate dehydrogenase/DMSO reductase domain"/>
    <property type="match status" value="1"/>
</dbReference>